<gene>
    <name evidence="5" type="ORF">Drose_20625</name>
</gene>
<feature type="domain" description="ABC transporter" evidence="4">
    <location>
        <begin position="6"/>
        <end position="253"/>
    </location>
</feature>
<dbReference type="RefSeq" id="WP_260722959.1">
    <property type="nucleotide sequence ID" value="NZ_BAAABS010000057.1"/>
</dbReference>
<evidence type="ECO:0000256" key="2">
    <source>
        <dbReference type="ARBA" id="ARBA00022741"/>
    </source>
</evidence>
<name>A0ABY5YVF0_9ACTN</name>
<dbReference type="Pfam" id="PF00005">
    <property type="entry name" value="ABC_tran"/>
    <property type="match status" value="1"/>
</dbReference>
<evidence type="ECO:0000313" key="5">
    <source>
        <dbReference type="EMBL" id="UWZ33699.1"/>
    </source>
</evidence>
<dbReference type="InterPro" id="IPR017871">
    <property type="entry name" value="ABC_transporter-like_CS"/>
</dbReference>
<dbReference type="SMART" id="SM00382">
    <property type="entry name" value="AAA"/>
    <property type="match status" value="1"/>
</dbReference>
<protein>
    <submittedName>
        <fullName evidence="5">ATP-binding cassette domain-containing protein</fullName>
    </submittedName>
</protein>
<dbReference type="Gene3D" id="3.40.50.300">
    <property type="entry name" value="P-loop containing nucleotide triphosphate hydrolases"/>
    <property type="match status" value="1"/>
</dbReference>
<dbReference type="InterPro" id="IPR003593">
    <property type="entry name" value="AAA+_ATPase"/>
</dbReference>
<keyword evidence="3 5" id="KW-0067">ATP-binding</keyword>
<dbReference type="PANTHER" id="PTHR45772:SF1">
    <property type="entry name" value="ABC TRANSPORTER ATP-BINDING PROTEIN"/>
    <property type="match status" value="1"/>
</dbReference>
<keyword evidence="6" id="KW-1185">Reference proteome</keyword>
<dbReference type="InterPro" id="IPR051120">
    <property type="entry name" value="ABC_AA/LPS_Transport"/>
</dbReference>
<reference evidence="5" key="1">
    <citation type="submission" date="2021-04" db="EMBL/GenBank/DDBJ databases">
        <title>Biosynthetic gene clusters of Dactylosporangioum roseum.</title>
        <authorList>
            <person name="Hartkoorn R.C."/>
            <person name="Beaudoing E."/>
            <person name="Hot D."/>
            <person name="Moureu S."/>
        </authorList>
    </citation>
    <scope>NUCLEOTIDE SEQUENCE</scope>
    <source>
        <strain evidence="5">NRRL B-16295</strain>
    </source>
</reference>
<evidence type="ECO:0000256" key="3">
    <source>
        <dbReference type="ARBA" id="ARBA00022840"/>
    </source>
</evidence>
<dbReference type="PANTHER" id="PTHR45772">
    <property type="entry name" value="CONSERVED COMPONENT OF ABC TRANSPORTER FOR NATURAL AMINO ACIDS-RELATED"/>
    <property type="match status" value="1"/>
</dbReference>
<accession>A0ABY5YVF0</accession>
<keyword evidence="2" id="KW-0547">Nucleotide-binding</keyword>
<evidence type="ECO:0000313" key="6">
    <source>
        <dbReference type="Proteomes" id="UP001058271"/>
    </source>
</evidence>
<dbReference type="InterPro" id="IPR003439">
    <property type="entry name" value="ABC_transporter-like_ATP-bd"/>
</dbReference>
<keyword evidence="1" id="KW-0813">Transport</keyword>
<dbReference type="Proteomes" id="UP001058271">
    <property type="component" value="Chromosome"/>
</dbReference>
<dbReference type="GO" id="GO:0005524">
    <property type="term" value="F:ATP binding"/>
    <property type="evidence" value="ECO:0007669"/>
    <property type="project" value="UniProtKB-KW"/>
</dbReference>
<dbReference type="InterPro" id="IPR027417">
    <property type="entry name" value="P-loop_NTPase"/>
</dbReference>
<dbReference type="PROSITE" id="PS50893">
    <property type="entry name" value="ABC_TRANSPORTER_2"/>
    <property type="match status" value="1"/>
</dbReference>
<proteinExistence type="predicted"/>
<dbReference type="PROSITE" id="PS00211">
    <property type="entry name" value="ABC_TRANSPORTER_1"/>
    <property type="match status" value="1"/>
</dbReference>
<organism evidence="5 6">
    <name type="scientific">Dactylosporangium roseum</name>
    <dbReference type="NCBI Taxonomy" id="47989"/>
    <lineage>
        <taxon>Bacteria</taxon>
        <taxon>Bacillati</taxon>
        <taxon>Actinomycetota</taxon>
        <taxon>Actinomycetes</taxon>
        <taxon>Micromonosporales</taxon>
        <taxon>Micromonosporaceae</taxon>
        <taxon>Dactylosporangium</taxon>
    </lineage>
</organism>
<evidence type="ECO:0000259" key="4">
    <source>
        <dbReference type="PROSITE" id="PS50893"/>
    </source>
</evidence>
<evidence type="ECO:0000256" key="1">
    <source>
        <dbReference type="ARBA" id="ARBA00022448"/>
    </source>
</evidence>
<sequence length="264" mass="27737">MAETLLVGSGLTKRYGGVTALQDVSFSLDAGEILGLVGPNGAGKTTLVDLISGAQPATEGTLALRGQRLAGPASRRAKAGLARTFQYPQLALELSVADNLLLGRVARRHGTVWQMIAGSFGGAFRPRLASDTAAVEAIARELGIDRLDRPAGDLSLGEQRLVEVGRALGQDPLVLLLDEPFAGSDASGVAGISEVVRTVQRRGHGVILVDHNVDLVAGLVDRIMLLDRGRAVFDGGPRECLDSPQMQEVYFGVAEVEESPHVVS</sequence>
<dbReference type="SUPFAM" id="SSF52540">
    <property type="entry name" value="P-loop containing nucleoside triphosphate hydrolases"/>
    <property type="match status" value="1"/>
</dbReference>
<dbReference type="EMBL" id="CP073721">
    <property type="protein sequence ID" value="UWZ33699.1"/>
    <property type="molecule type" value="Genomic_DNA"/>
</dbReference>